<accession>A0A453SLT6</accession>
<feature type="compositionally biased region" description="Polar residues" evidence="1">
    <location>
        <begin position="29"/>
        <end position="38"/>
    </location>
</feature>
<reference evidence="2" key="5">
    <citation type="journal article" date="2021" name="G3 (Bethesda)">
        <title>Aegilops tauschii genome assembly Aet v5.0 features greater sequence contiguity and improved annotation.</title>
        <authorList>
            <person name="Wang L."/>
            <person name="Zhu T."/>
            <person name="Rodriguez J.C."/>
            <person name="Deal K.R."/>
            <person name="Dubcovsky J."/>
            <person name="McGuire P.E."/>
            <person name="Lux T."/>
            <person name="Spannagl M."/>
            <person name="Mayer K.F.X."/>
            <person name="Baldrich P."/>
            <person name="Meyers B.C."/>
            <person name="Huo N."/>
            <person name="Gu Y.Q."/>
            <person name="Zhou H."/>
            <person name="Devos K.M."/>
            <person name="Bennetzen J.L."/>
            <person name="Unver T."/>
            <person name="Budak H."/>
            <person name="Gulick P.J."/>
            <person name="Galiba G."/>
            <person name="Kalapos B."/>
            <person name="Nelson D.R."/>
            <person name="Li P."/>
            <person name="You F.M."/>
            <person name="Luo M.C."/>
            <person name="Dvorak J."/>
        </authorList>
    </citation>
    <scope>NUCLEOTIDE SEQUENCE [LARGE SCALE GENOMIC DNA]</scope>
    <source>
        <strain evidence="2">cv. AL8/78</strain>
    </source>
</reference>
<protein>
    <submittedName>
        <fullName evidence="2">Uncharacterized protein</fullName>
    </submittedName>
</protein>
<reference evidence="3" key="1">
    <citation type="journal article" date="2014" name="Science">
        <title>Ancient hybridizations among the ancestral genomes of bread wheat.</title>
        <authorList>
            <consortium name="International Wheat Genome Sequencing Consortium,"/>
            <person name="Marcussen T."/>
            <person name="Sandve S.R."/>
            <person name="Heier L."/>
            <person name="Spannagl M."/>
            <person name="Pfeifer M."/>
            <person name="Jakobsen K.S."/>
            <person name="Wulff B.B."/>
            <person name="Steuernagel B."/>
            <person name="Mayer K.F."/>
            <person name="Olsen O.A."/>
        </authorList>
    </citation>
    <scope>NUCLEOTIDE SEQUENCE [LARGE SCALE GENOMIC DNA]</scope>
    <source>
        <strain evidence="3">cv. AL8/78</strain>
    </source>
</reference>
<feature type="compositionally biased region" description="Basic residues" evidence="1">
    <location>
        <begin position="50"/>
        <end position="59"/>
    </location>
</feature>
<reference evidence="3" key="2">
    <citation type="journal article" date="2017" name="Nat. Plants">
        <title>The Aegilops tauschii genome reveals multiple impacts of transposons.</title>
        <authorList>
            <person name="Zhao G."/>
            <person name="Zou C."/>
            <person name="Li K."/>
            <person name="Wang K."/>
            <person name="Li T."/>
            <person name="Gao L."/>
            <person name="Zhang X."/>
            <person name="Wang H."/>
            <person name="Yang Z."/>
            <person name="Liu X."/>
            <person name="Jiang W."/>
            <person name="Mao L."/>
            <person name="Kong X."/>
            <person name="Jiao Y."/>
            <person name="Jia J."/>
        </authorList>
    </citation>
    <scope>NUCLEOTIDE SEQUENCE [LARGE SCALE GENOMIC DNA]</scope>
    <source>
        <strain evidence="3">cv. AL8/78</strain>
    </source>
</reference>
<dbReference type="EnsemblPlants" id="AET7Gv20989300.11">
    <property type="protein sequence ID" value="AET7Gv20989300.11"/>
    <property type="gene ID" value="AET7Gv20989300"/>
</dbReference>
<reference evidence="2" key="3">
    <citation type="journal article" date="2017" name="Nature">
        <title>Genome sequence of the progenitor of the wheat D genome Aegilops tauschii.</title>
        <authorList>
            <person name="Luo M.C."/>
            <person name="Gu Y.Q."/>
            <person name="Puiu D."/>
            <person name="Wang H."/>
            <person name="Twardziok S.O."/>
            <person name="Deal K.R."/>
            <person name="Huo N."/>
            <person name="Zhu T."/>
            <person name="Wang L."/>
            <person name="Wang Y."/>
            <person name="McGuire P.E."/>
            <person name="Liu S."/>
            <person name="Long H."/>
            <person name="Ramasamy R.K."/>
            <person name="Rodriguez J.C."/>
            <person name="Van S.L."/>
            <person name="Yuan L."/>
            <person name="Wang Z."/>
            <person name="Xia Z."/>
            <person name="Xiao L."/>
            <person name="Anderson O.D."/>
            <person name="Ouyang S."/>
            <person name="Liang Y."/>
            <person name="Zimin A.V."/>
            <person name="Pertea G."/>
            <person name="Qi P."/>
            <person name="Bennetzen J.L."/>
            <person name="Dai X."/>
            <person name="Dawson M.W."/>
            <person name="Muller H.G."/>
            <person name="Kugler K."/>
            <person name="Rivarola-Duarte L."/>
            <person name="Spannagl M."/>
            <person name="Mayer K.F.X."/>
            <person name="Lu F.H."/>
            <person name="Bevan M.W."/>
            <person name="Leroy P."/>
            <person name="Li P."/>
            <person name="You F.M."/>
            <person name="Sun Q."/>
            <person name="Liu Z."/>
            <person name="Lyons E."/>
            <person name="Wicker T."/>
            <person name="Salzberg S.L."/>
            <person name="Devos K.M."/>
            <person name="Dvorak J."/>
        </authorList>
    </citation>
    <scope>NUCLEOTIDE SEQUENCE [LARGE SCALE GENOMIC DNA]</scope>
    <source>
        <strain evidence="2">cv. AL8/78</strain>
    </source>
</reference>
<proteinExistence type="predicted"/>
<dbReference type="AlphaFoldDB" id="A0A453SLT6"/>
<evidence type="ECO:0000313" key="2">
    <source>
        <dbReference type="EnsemblPlants" id="AET7Gv20989300.11"/>
    </source>
</evidence>
<sequence>FHMMFPLFLFQDDLERNTDPSPSPLLSWRASTRVSSPSTERGTTTAARPARPRPRAPLRRRIDSAALLGAMA</sequence>
<evidence type="ECO:0000256" key="1">
    <source>
        <dbReference type="SAM" id="MobiDB-lite"/>
    </source>
</evidence>
<organism evidence="2 3">
    <name type="scientific">Aegilops tauschii subsp. strangulata</name>
    <name type="common">Goatgrass</name>
    <dbReference type="NCBI Taxonomy" id="200361"/>
    <lineage>
        <taxon>Eukaryota</taxon>
        <taxon>Viridiplantae</taxon>
        <taxon>Streptophyta</taxon>
        <taxon>Embryophyta</taxon>
        <taxon>Tracheophyta</taxon>
        <taxon>Spermatophyta</taxon>
        <taxon>Magnoliopsida</taxon>
        <taxon>Liliopsida</taxon>
        <taxon>Poales</taxon>
        <taxon>Poaceae</taxon>
        <taxon>BOP clade</taxon>
        <taxon>Pooideae</taxon>
        <taxon>Triticodae</taxon>
        <taxon>Triticeae</taxon>
        <taxon>Triticinae</taxon>
        <taxon>Aegilops</taxon>
    </lineage>
</organism>
<dbReference type="Proteomes" id="UP000015105">
    <property type="component" value="Chromosome 7D"/>
</dbReference>
<name>A0A453SLT6_AEGTS</name>
<feature type="region of interest" description="Disordered" evidence="1">
    <location>
        <begin position="14"/>
        <end position="72"/>
    </location>
</feature>
<evidence type="ECO:0000313" key="3">
    <source>
        <dbReference type="Proteomes" id="UP000015105"/>
    </source>
</evidence>
<reference evidence="2" key="4">
    <citation type="submission" date="2019-03" db="UniProtKB">
        <authorList>
            <consortium name="EnsemblPlants"/>
        </authorList>
    </citation>
    <scope>IDENTIFICATION</scope>
</reference>
<keyword evidence="3" id="KW-1185">Reference proteome</keyword>
<feature type="compositionally biased region" description="Low complexity" evidence="1">
    <location>
        <begin position="39"/>
        <end position="49"/>
    </location>
</feature>
<dbReference type="Gramene" id="AET7Gv20989300.11">
    <property type="protein sequence ID" value="AET7Gv20989300.11"/>
    <property type="gene ID" value="AET7Gv20989300"/>
</dbReference>